<dbReference type="PRINTS" id="PR01554">
    <property type="entry name" value="FIMREGULATRY"/>
</dbReference>
<keyword evidence="2" id="KW-0804">Transcription</keyword>
<sequence length="107" mass="11978">MGVENISGGHFRYHIDSMLSKKNAIIPTTGISEDAFWCIIELCSVRSDKVIKALYEYMVLKHPRNVSCNNNGVSNGYFGSCLARVEHVIRIVEELLSHHNGAAKKED</sequence>
<dbReference type="Gene3D" id="1.10.10.2690">
    <property type="match status" value="1"/>
</dbReference>
<organism evidence="3 4">
    <name type="scientific">Citrobacter rodentium (strain ICC168)</name>
    <name type="common">Citrobacter freundii biotype 4280</name>
    <dbReference type="NCBI Taxonomy" id="637910"/>
    <lineage>
        <taxon>Bacteria</taxon>
        <taxon>Pseudomonadati</taxon>
        <taxon>Pseudomonadota</taxon>
        <taxon>Gammaproteobacteria</taxon>
        <taxon>Enterobacterales</taxon>
        <taxon>Enterobacteriaceae</taxon>
        <taxon>Citrobacter</taxon>
    </lineage>
</organism>
<evidence type="ECO:0000313" key="3">
    <source>
        <dbReference type="EMBL" id="CBG91778.1"/>
    </source>
</evidence>
<dbReference type="Pfam" id="PF03333">
    <property type="entry name" value="PapB"/>
    <property type="match status" value="1"/>
</dbReference>
<dbReference type="HOGENOM" id="CLU_134320_1_1_6"/>
<keyword evidence="4" id="KW-1185">Reference proteome</keyword>
<dbReference type="InterPro" id="IPR053721">
    <property type="entry name" value="Fimbrial_Adhesin_Reg"/>
</dbReference>
<proteinExistence type="predicted"/>
<dbReference type="EMBL" id="FN543503">
    <property type="protein sequence ID" value="CBG91778.1"/>
    <property type="molecule type" value="Genomic_DNA"/>
</dbReference>
<protein>
    <submittedName>
        <fullName evidence="3">Fimbrial regulatory protein</fullName>
    </submittedName>
</protein>
<evidence type="ECO:0000256" key="2">
    <source>
        <dbReference type="ARBA" id="ARBA00023163"/>
    </source>
</evidence>
<dbReference type="KEGG" id="cro:ROD_p1161"/>
<dbReference type="AlphaFoldDB" id="D2TV37"/>
<gene>
    <name evidence="3" type="ordered locus">ROD_p1161</name>
</gene>
<geneLocation type="plasmid" evidence="3 4">
    <name>pCROD1</name>
</geneLocation>
<dbReference type="InterPro" id="IPR004356">
    <property type="entry name" value="Adhesin_operon_reg_prot"/>
</dbReference>
<dbReference type="Proteomes" id="UP000001889">
    <property type="component" value="Plasmid pCROD1"/>
</dbReference>
<dbReference type="GO" id="GO:0006355">
    <property type="term" value="P:regulation of DNA-templated transcription"/>
    <property type="evidence" value="ECO:0007669"/>
    <property type="project" value="InterPro"/>
</dbReference>
<name>D2TV37_CITRI</name>
<keyword evidence="1" id="KW-0805">Transcription regulation</keyword>
<evidence type="ECO:0000256" key="1">
    <source>
        <dbReference type="ARBA" id="ARBA00023015"/>
    </source>
</evidence>
<reference evidence="3 4" key="1">
    <citation type="journal article" date="2010" name="J. Bacteriol.">
        <title>The Citrobacter rodentium genome sequence reveals convergent evolution with human pathogenic Escherichia coli.</title>
        <authorList>
            <person name="Petty N.K."/>
            <person name="Bulgin R."/>
            <person name="Crepin V.F."/>
            <person name="Cerdeno-Tarraga A.M."/>
            <person name="Schroeder G.N."/>
            <person name="Quail M.A."/>
            <person name="Lennard N."/>
            <person name="Corton C."/>
            <person name="Barron A."/>
            <person name="Clark L."/>
            <person name="Toribio A.L."/>
            <person name="Parkhill J."/>
            <person name="Dougan G."/>
            <person name="Frankel G."/>
            <person name="Thomson N.R."/>
        </authorList>
    </citation>
    <scope>NUCLEOTIDE SEQUENCE [LARGE SCALE GENOMIC DNA]</scope>
    <source>
        <strain evidence="3 4">ICC168</strain>
    </source>
</reference>
<accession>D2TV37</accession>
<evidence type="ECO:0000313" key="4">
    <source>
        <dbReference type="Proteomes" id="UP000001889"/>
    </source>
</evidence>
<keyword evidence="3" id="KW-0614">Plasmid</keyword>